<evidence type="ECO:0000256" key="3">
    <source>
        <dbReference type="ARBA" id="ARBA00022763"/>
    </source>
</evidence>
<feature type="domain" description="Fe2OG dioxygenase" evidence="10">
    <location>
        <begin position="111"/>
        <end position="208"/>
    </location>
</feature>
<evidence type="ECO:0000256" key="7">
    <source>
        <dbReference type="ARBA" id="ARBA00023004"/>
    </source>
</evidence>
<evidence type="ECO:0000313" key="11">
    <source>
        <dbReference type="EMBL" id="MEJ8567539.1"/>
    </source>
</evidence>
<evidence type="ECO:0000256" key="8">
    <source>
        <dbReference type="ARBA" id="ARBA00023204"/>
    </source>
</evidence>
<keyword evidence="6" id="KW-0560">Oxidoreductase</keyword>
<feature type="binding site" evidence="9">
    <location>
        <position position="130"/>
    </location>
    <ligand>
        <name>2-oxoglutarate</name>
        <dbReference type="ChEBI" id="CHEBI:16810"/>
    </ligand>
</feature>
<feature type="binding site" evidence="9">
    <location>
        <begin position="81"/>
        <end position="83"/>
    </location>
    <ligand>
        <name>substrate</name>
    </ligand>
</feature>
<feature type="binding site" evidence="9">
    <location>
        <position position="205"/>
    </location>
    <ligand>
        <name>2-oxoglutarate</name>
        <dbReference type="ChEBI" id="CHEBI:16810"/>
    </ligand>
</feature>
<dbReference type="GO" id="GO:0008198">
    <property type="term" value="F:ferrous iron binding"/>
    <property type="evidence" value="ECO:0007669"/>
    <property type="project" value="TreeGrafter"/>
</dbReference>
<feature type="binding site" evidence="9">
    <location>
        <begin position="61"/>
        <end position="63"/>
    </location>
    <ligand>
        <name>substrate</name>
    </ligand>
</feature>
<comment type="cofactor">
    <cofactor evidence="1">
        <name>Fe(2+)</name>
        <dbReference type="ChEBI" id="CHEBI:29033"/>
    </cofactor>
</comment>
<dbReference type="InterPro" id="IPR027450">
    <property type="entry name" value="AlkB-like"/>
</dbReference>
<keyword evidence="8" id="KW-0234">DNA repair</keyword>
<evidence type="ECO:0000313" key="12">
    <source>
        <dbReference type="Proteomes" id="UP001359886"/>
    </source>
</evidence>
<evidence type="ECO:0000256" key="4">
    <source>
        <dbReference type="ARBA" id="ARBA00022842"/>
    </source>
</evidence>
<dbReference type="SUPFAM" id="SSF51197">
    <property type="entry name" value="Clavaminate synthase-like"/>
    <property type="match status" value="1"/>
</dbReference>
<keyword evidence="12" id="KW-1185">Reference proteome</keyword>
<dbReference type="InterPro" id="IPR005123">
    <property type="entry name" value="Oxoglu/Fe-dep_dioxygenase_dom"/>
</dbReference>
<evidence type="ECO:0000256" key="9">
    <source>
        <dbReference type="PIRSR" id="PIRSR632852-1"/>
    </source>
</evidence>
<protein>
    <submittedName>
        <fullName evidence="11">Alpha-ketoglutarate-dependent dioxygenase AlkB</fullName>
    </submittedName>
</protein>
<keyword evidence="7" id="KW-0408">Iron</keyword>
<evidence type="ECO:0000256" key="5">
    <source>
        <dbReference type="ARBA" id="ARBA00022964"/>
    </source>
</evidence>
<dbReference type="PANTHER" id="PTHR31573">
    <property type="entry name" value="ALPHA-KETOGLUTARATE-DEPENDENT DIOXYGENASE ALKB HOMOLOG 2"/>
    <property type="match status" value="1"/>
</dbReference>
<organism evidence="11 12">
    <name type="scientific">Elongatibacter sediminis</name>
    <dbReference type="NCBI Taxonomy" id="3119006"/>
    <lineage>
        <taxon>Bacteria</taxon>
        <taxon>Pseudomonadati</taxon>
        <taxon>Pseudomonadota</taxon>
        <taxon>Gammaproteobacteria</taxon>
        <taxon>Chromatiales</taxon>
        <taxon>Wenzhouxiangellaceae</taxon>
        <taxon>Elongatibacter</taxon>
    </lineage>
</organism>
<feature type="binding site" evidence="9">
    <location>
        <position position="118"/>
    </location>
    <ligand>
        <name>2-oxoglutarate</name>
        <dbReference type="ChEBI" id="CHEBI:16810"/>
    </ligand>
</feature>
<evidence type="ECO:0000259" key="10">
    <source>
        <dbReference type="PROSITE" id="PS51471"/>
    </source>
</evidence>
<feature type="binding site" evidence="9">
    <location>
        <position position="133"/>
    </location>
    <ligand>
        <name>substrate</name>
    </ligand>
</feature>
<comment type="caution">
    <text evidence="11">The sequence shown here is derived from an EMBL/GenBank/DDBJ whole genome shotgun (WGS) entry which is preliminary data.</text>
</comment>
<gene>
    <name evidence="11" type="ORF">V3330_07865</name>
</gene>
<dbReference type="GO" id="GO:0006307">
    <property type="term" value="P:DNA alkylation repair"/>
    <property type="evidence" value="ECO:0007669"/>
    <property type="project" value="TreeGrafter"/>
</dbReference>
<dbReference type="InterPro" id="IPR037151">
    <property type="entry name" value="AlkB-like_sf"/>
</dbReference>
<dbReference type="AlphaFoldDB" id="A0AAW9R6D9"/>
<dbReference type="PROSITE" id="PS51471">
    <property type="entry name" value="FE2OG_OXY"/>
    <property type="match status" value="1"/>
</dbReference>
<dbReference type="PANTHER" id="PTHR31573:SF1">
    <property type="entry name" value="DNA OXIDATIVE DEMETHYLASE ALKBH2"/>
    <property type="match status" value="1"/>
</dbReference>
<dbReference type="FunFam" id="2.60.120.590:FF:000004">
    <property type="entry name" value="DNA oxidative demethylase ALKBH2"/>
    <property type="match status" value="1"/>
</dbReference>
<reference evidence="11 12" key="1">
    <citation type="submission" date="2024-02" db="EMBL/GenBank/DDBJ databases">
        <title>A novel Wenzhouxiangellaceae bacterium, isolated from coastal sediments.</title>
        <authorList>
            <person name="Du Z.-J."/>
            <person name="Ye Y.-Q."/>
            <person name="Zhang X.-Y."/>
        </authorList>
    </citation>
    <scope>NUCLEOTIDE SEQUENCE [LARGE SCALE GENOMIC DNA]</scope>
    <source>
        <strain evidence="11 12">CH-27</strain>
    </source>
</reference>
<feature type="binding site" evidence="9">
    <location>
        <position position="120"/>
    </location>
    <ligand>
        <name>2-oxoglutarate</name>
        <dbReference type="ChEBI" id="CHEBI:16810"/>
    </ligand>
</feature>
<dbReference type="GO" id="GO:0051747">
    <property type="term" value="F:cytosine C-5 DNA demethylase activity"/>
    <property type="evidence" value="ECO:0007669"/>
    <property type="project" value="TreeGrafter"/>
</dbReference>
<feature type="binding site" evidence="9">
    <location>
        <position position="203"/>
    </location>
    <ligand>
        <name>2-oxoglutarate</name>
        <dbReference type="ChEBI" id="CHEBI:16810"/>
    </ligand>
</feature>
<keyword evidence="3" id="KW-0227">DNA damage</keyword>
<feature type="binding site" evidence="9">
    <location>
        <position position="199"/>
    </location>
    <ligand>
        <name>2-oxoglutarate</name>
        <dbReference type="ChEBI" id="CHEBI:16810"/>
    </ligand>
</feature>
<evidence type="ECO:0000256" key="1">
    <source>
        <dbReference type="ARBA" id="ARBA00001954"/>
    </source>
</evidence>
<feature type="binding site" evidence="9">
    <location>
        <position position="187"/>
    </location>
    <ligand>
        <name>2-oxoglutarate</name>
        <dbReference type="ChEBI" id="CHEBI:16810"/>
    </ligand>
</feature>
<dbReference type="Proteomes" id="UP001359886">
    <property type="component" value="Unassembled WGS sequence"/>
</dbReference>
<evidence type="ECO:0000256" key="2">
    <source>
        <dbReference type="ARBA" id="ARBA00022723"/>
    </source>
</evidence>
<keyword evidence="4" id="KW-0460">Magnesium</keyword>
<dbReference type="Gene3D" id="2.60.120.590">
    <property type="entry name" value="Alpha-ketoglutarate-dependent dioxygenase AlkB-like"/>
    <property type="match status" value="1"/>
</dbReference>
<sequence length="210" mass="23935">MARSADCRSRSVITDRPVVEQQIGPETFEYRPGFLGRDHADGLLQYLWRGVVWHQDPIVMFGRRVLQPRLTAWFGDAGARYRYSGLDLEPDSWPRRLAELKDSLQRELEQSFNSVLVNAYRDGRDCMGWHADDEPELGPVPTIASLSLGATRRFLIRRGNGGPSTPMDLEHGSLLVMRGDAQSRYRHAVPRTARPVGLRINLTFRHVRQA</sequence>
<keyword evidence="2" id="KW-0479">Metal-binding</keyword>
<dbReference type="Pfam" id="PF13532">
    <property type="entry name" value="2OG-FeII_Oxy_2"/>
    <property type="match status" value="1"/>
</dbReference>
<proteinExistence type="predicted"/>
<dbReference type="GO" id="GO:0035516">
    <property type="term" value="F:broad specificity oxidative DNA demethylase activity"/>
    <property type="evidence" value="ECO:0007669"/>
    <property type="project" value="TreeGrafter"/>
</dbReference>
<dbReference type="RefSeq" id="WP_354694857.1">
    <property type="nucleotide sequence ID" value="NZ_JAZHOG010000004.1"/>
</dbReference>
<dbReference type="EMBL" id="JAZHOG010000004">
    <property type="protein sequence ID" value="MEJ8567539.1"/>
    <property type="molecule type" value="Genomic_DNA"/>
</dbReference>
<keyword evidence="5 11" id="KW-0223">Dioxygenase</keyword>
<evidence type="ECO:0000256" key="6">
    <source>
        <dbReference type="ARBA" id="ARBA00023002"/>
    </source>
</evidence>
<dbReference type="InterPro" id="IPR032852">
    <property type="entry name" value="ALKBH2"/>
</dbReference>
<name>A0AAW9R6D9_9GAMM</name>
<accession>A0AAW9R6D9</accession>